<dbReference type="Proteomes" id="UP001369815">
    <property type="component" value="Unassembled WGS sequence"/>
</dbReference>
<evidence type="ECO:0000313" key="2">
    <source>
        <dbReference type="EMBL" id="KAK6954149.1"/>
    </source>
</evidence>
<evidence type="ECO:0000313" key="3">
    <source>
        <dbReference type="Proteomes" id="UP001369815"/>
    </source>
</evidence>
<dbReference type="EMBL" id="JBANMG010000004">
    <property type="protein sequence ID" value="KAK6954149.1"/>
    <property type="molecule type" value="Genomic_DNA"/>
</dbReference>
<gene>
    <name evidence="2" type="ORF">Daesc_004111</name>
</gene>
<name>A0AAX6MNF3_9PEZI</name>
<reference evidence="2 3" key="1">
    <citation type="journal article" date="2024" name="Front Chem Biol">
        <title>Unveiling the potential of Daldinia eschscholtzii MFLUCC 19-0629 through bioactivity and bioinformatics studies for enhanced sustainable agriculture production.</title>
        <authorList>
            <person name="Brooks S."/>
            <person name="Weaver J.A."/>
            <person name="Klomchit A."/>
            <person name="Alharthi S.A."/>
            <person name="Onlamun T."/>
            <person name="Nurani R."/>
            <person name="Vong T.K."/>
            <person name="Alberti F."/>
            <person name="Greco C."/>
        </authorList>
    </citation>
    <scope>NUCLEOTIDE SEQUENCE [LARGE SCALE GENOMIC DNA]</scope>
    <source>
        <strain evidence="2">MFLUCC 19-0629</strain>
    </source>
</reference>
<accession>A0AAX6MNF3</accession>
<feature type="region of interest" description="Disordered" evidence="1">
    <location>
        <begin position="859"/>
        <end position="891"/>
    </location>
</feature>
<sequence length="891" mass="100986">MNLHPEAPIEISDGSSEFASEGDDDQLNQLKSDLLRCLDKIQTTGHVAVSKHHDAFINPGLMIADTLIPLPLVPRDAETIRNASRQAPFGKGDKTVVDTSVRNTWELDHTQFSVANPAWKAYIASLLEDAARNLAMSEVRAEPYKLLLYEEGSFFKRHKDSEKVPGMVGTLVICLPSKHEGGSVHLSHIGKKYVFETDKTSAFGLTSLSWFSDVTHEIKPLTSGYRLVLTYNIIHTGHRQISASIVGKQLERLRSVLLKWQSNLPFREKLVYVLEHKYTKSSLKLSNLKGRDRAICKSLYEVGLSCGFTIFLARMTRTESEDYDGYLDEDKNFTELEDIITCDGLAVCNSTDLEEDDILGSDLWNRDPDSEEEGEFTGNESMPPTLRYHDTVVVIVPMTKITLEHRPNENRLQTSLLTILENAIKRSSPNDALLPDVIDLAIKLQAKTLYQVALYAALKDPSSRLLVLGTIVRHIKEDHLKSPEKHIDWDSWFGTAFSGATDISLVVLADILNRIDALIQDEDLKVSFRTWKALITQRMVESKRSLDMKDHDYLILLLFTQSKDLEWLTNWFAPTLASKGSKLLICTILREIYANRERKLFENATDAYRYILRSSIEKLALQSNELRASYTPYISGAGGRESLSYEITIEVIRLGLDMGLSKEAIKLLEMSCINVHKSCLEPNAKTTLPASEVRNFLETLLTVLQNHKVPPNEAIKNMFAALFRNVLIGELPTRPVKLQGWEYKQIYCPRNYNECQELNSFLADANEQTREFVMVEQKRRHLEYHLTSKAVRCHTRKGRAPYGLVVTKLGTEFEEDMKNYEYRLSVIRDRFALFQCEYVKSLLGEKLYEELVLLKDTSSADGAGTASTSGRKRKAEEDLDGSSASRPKLIE</sequence>
<feature type="compositionally biased region" description="Low complexity" evidence="1">
    <location>
        <begin position="859"/>
        <end position="869"/>
    </location>
</feature>
<dbReference type="AlphaFoldDB" id="A0AAX6MNF3"/>
<dbReference type="Gene3D" id="2.60.120.620">
    <property type="entry name" value="q2cbj1_9rhob like domain"/>
    <property type="match status" value="1"/>
</dbReference>
<proteinExistence type="predicted"/>
<evidence type="ECO:0000256" key="1">
    <source>
        <dbReference type="SAM" id="MobiDB-lite"/>
    </source>
</evidence>
<feature type="region of interest" description="Disordered" evidence="1">
    <location>
        <begin position="361"/>
        <end position="382"/>
    </location>
</feature>
<dbReference type="PANTHER" id="PTHR33099">
    <property type="entry name" value="FE2OG DIOXYGENASE DOMAIN-CONTAINING PROTEIN"/>
    <property type="match status" value="1"/>
</dbReference>
<evidence type="ECO:0008006" key="4">
    <source>
        <dbReference type="Google" id="ProtNLM"/>
    </source>
</evidence>
<comment type="caution">
    <text evidence="2">The sequence shown here is derived from an EMBL/GenBank/DDBJ whole genome shotgun (WGS) entry which is preliminary data.</text>
</comment>
<organism evidence="2 3">
    <name type="scientific">Daldinia eschscholtzii</name>
    <dbReference type="NCBI Taxonomy" id="292717"/>
    <lineage>
        <taxon>Eukaryota</taxon>
        <taxon>Fungi</taxon>
        <taxon>Dikarya</taxon>
        <taxon>Ascomycota</taxon>
        <taxon>Pezizomycotina</taxon>
        <taxon>Sordariomycetes</taxon>
        <taxon>Xylariomycetidae</taxon>
        <taxon>Xylariales</taxon>
        <taxon>Hypoxylaceae</taxon>
        <taxon>Daldinia</taxon>
    </lineage>
</organism>
<feature type="region of interest" description="Disordered" evidence="1">
    <location>
        <begin position="1"/>
        <end position="24"/>
    </location>
</feature>
<protein>
    <recommendedName>
        <fullName evidence="4">Prolyl 4-hydroxylase alpha subunit Fe(2+) 2OG dioxygenase domain-containing protein</fullName>
    </recommendedName>
</protein>
<keyword evidence="3" id="KW-1185">Reference proteome</keyword>
<dbReference type="PANTHER" id="PTHR33099:SF7">
    <property type="entry name" value="MYND-TYPE DOMAIN-CONTAINING PROTEIN"/>
    <property type="match status" value="1"/>
</dbReference>